<dbReference type="SUPFAM" id="SSF63825">
    <property type="entry name" value="YWTD domain"/>
    <property type="match status" value="1"/>
</dbReference>
<proteinExistence type="predicted"/>
<gene>
    <name evidence="1" type="ORF">SAMN02745180_00469</name>
</gene>
<name>A0A1M5TZA5_9FIRM</name>
<accession>A0A1M5TZA5</accession>
<organism evidence="1 2">
    <name type="scientific">Sporanaerobacter acetigenes DSM 13106</name>
    <dbReference type="NCBI Taxonomy" id="1123281"/>
    <lineage>
        <taxon>Bacteria</taxon>
        <taxon>Bacillati</taxon>
        <taxon>Bacillota</taxon>
        <taxon>Tissierellia</taxon>
        <taxon>Tissierellales</taxon>
        <taxon>Sporanaerobacteraceae</taxon>
        <taxon>Sporanaerobacter</taxon>
    </lineage>
</organism>
<keyword evidence="2" id="KW-1185">Reference proteome</keyword>
<dbReference type="Proteomes" id="UP000184389">
    <property type="component" value="Unassembled WGS sequence"/>
</dbReference>
<dbReference type="AlphaFoldDB" id="A0A1M5TZA5"/>
<evidence type="ECO:0000313" key="2">
    <source>
        <dbReference type="Proteomes" id="UP000184389"/>
    </source>
</evidence>
<dbReference type="EMBL" id="FQXR01000003">
    <property type="protein sequence ID" value="SHH55723.1"/>
    <property type="molecule type" value="Genomic_DNA"/>
</dbReference>
<evidence type="ECO:0000313" key="1">
    <source>
        <dbReference type="EMBL" id="SHH55723.1"/>
    </source>
</evidence>
<reference evidence="1 2" key="1">
    <citation type="submission" date="2016-11" db="EMBL/GenBank/DDBJ databases">
        <authorList>
            <person name="Jaros S."/>
            <person name="Januszkiewicz K."/>
            <person name="Wedrychowicz H."/>
        </authorList>
    </citation>
    <scope>NUCLEOTIDE SEQUENCE [LARGE SCALE GENOMIC DNA]</scope>
    <source>
        <strain evidence="1 2">DSM 13106</strain>
    </source>
</reference>
<protein>
    <submittedName>
        <fullName evidence="1">Uncharacterized protein</fullName>
    </submittedName>
</protein>
<sequence>MNNLKDKLNLGNNLGVKGRVTVELRNAKTGEVEFKETKDNFIGNGYKLWAKYIQKKEILSNVLGINKIVDYSNNNYLYAPTPFIMVVLTNDDSEKDPENEFGYKGDIIGYAFRNETYSGDDSQKGTINTAETIKDKNKITHIFDFPTHAANGTFQSINFASGKLGRYGQGYAKETISGLKFNFRDKIAYRDGYIWLLMNKEIKKYNTKDNTVEDLFVLNFDSCGIDYYNGYIYITNYVSSNYESTIFKFDLEGNLVDKITTSLPYLVNPVCAEDGFWVLSDSPNTHNLTGMQYDKAIYKLDLNGNIVNYKESPIYISYKSGFDIKGDTLFLSKGREDNRYDYFKALNHINLVNGEVRAFYTYTDGLYSITAIDANKGILYGITDLNGPYCLTKIQLAGLSSRVLLTAPQTKNNAQTMKVTYELMFDDLI</sequence>
<dbReference type="STRING" id="1123281.SAMN02745180_00469"/>